<accession>W4GU98</accession>
<reference evidence="2" key="1">
    <citation type="submission" date="2013-12" db="EMBL/GenBank/DDBJ databases">
        <title>The Genome Sequence of Aphanomyces astaci APO3.</title>
        <authorList>
            <consortium name="The Broad Institute Genomics Platform"/>
            <person name="Russ C."/>
            <person name="Tyler B."/>
            <person name="van West P."/>
            <person name="Dieguez-Uribeondo J."/>
            <person name="Young S.K."/>
            <person name="Zeng Q."/>
            <person name="Gargeya S."/>
            <person name="Fitzgerald M."/>
            <person name="Abouelleil A."/>
            <person name="Alvarado L."/>
            <person name="Chapman S.B."/>
            <person name="Gainer-Dewar J."/>
            <person name="Goldberg J."/>
            <person name="Griggs A."/>
            <person name="Gujja S."/>
            <person name="Hansen M."/>
            <person name="Howarth C."/>
            <person name="Imamovic A."/>
            <person name="Ireland A."/>
            <person name="Larimer J."/>
            <person name="McCowan C."/>
            <person name="Murphy C."/>
            <person name="Pearson M."/>
            <person name="Poon T.W."/>
            <person name="Priest M."/>
            <person name="Roberts A."/>
            <person name="Saif S."/>
            <person name="Shea T."/>
            <person name="Sykes S."/>
            <person name="Wortman J."/>
            <person name="Nusbaum C."/>
            <person name="Birren B."/>
        </authorList>
    </citation>
    <scope>NUCLEOTIDE SEQUENCE [LARGE SCALE GENOMIC DNA]</scope>
    <source>
        <strain evidence="2">APO3</strain>
    </source>
</reference>
<feature type="region of interest" description="Disordered" evidence="1">
    <location>
        <begin position="93"/>
        <end position="120"/>
    </location>
</feature>
<organism evidence="2">
    <name type="scientific">Aphanomyces astaci</name>
    <name type="common">Crayfish plague agent</name>
    <dbReference type="NCBI Taxonomy" id="112090"/>
    <lineage>
        <taxon>Eukaryota</taxon>
        <taxon>Sar</taxon>
        <taxon>Stramenopiles</taxon>
        <taxon>Oomycota</taxon>
        <taxon>Saprolegniomycetes</taxon>
        <taxon>Saprolegniales</taxon>
        <taxon>Verrucalvaceae</taxon>
        <taxon>Aphanomyces</taxon>
    </lineage>
</organism>
<feature type="compositionally biased region" description="Basic and acidic residues" evidence="1">
    <location>
        <begin position="93"/>
        <end position="105"/>
    </location>
</feature>
<dbReference type="OrthoDB" id="6105938at2759"/>
<protein>
    <submittedName>
        <fullName evidence="2">Uncharacterized protein</fullName>
    </submittedName>
</protein>
<dbReference type="AlphaFoldDB" id="W4GU98"/>
<name>W4GU98_APHAT</name>
<dbReference type="EMBL" id="KI913120">
    <property type="protein sequence ID" value="ETV83262.1"/>
    <property type="molecule type" value="Genomic_DNA"/>
</dbReference>
<evidence type="ECO:0000313" key="2">
    <source>
        <dbReference type="EMBL" id="ETV83262.1"/>
    </source>
</evidence>
<gene>
    <name evidence="2" type="ORF">H257_04032</name>
</gene>
<dbReference type="GeneID" id="20806028"/>
<proteinExistence type="predicted"/>
<dbReference type="RefSeq" id="XP_009826692.1">
    <property type="nucleotide sequence ID" value="XM_009828390.1"/>
</dbReference>
<evidence type="ECO:0000256" key="1">
    <source>
        <dbReference type="SAM" id="MobiDB-lite"/>
    </source>
</evidence>
<dbReference type="VEuPathDB" id="FungiDB:H257_04032"/>
<sequence>MADRIQVLEELQCITCYDCLYIDPGHCLCPSCVGFMTRNRSVGRRAKTRSGTKGGAFQAAIASFARYQQLHHMANQSHGELCHVEYGAHLDDRGRPRAAIREQPKEPGLGDEGGKPSCDR</sequence>